<dbReference type="Gene3D" id="3.40.50.1700">
    <property type="entry name" value="Glycoside hydrolase family 3 C-terminal domain"/>
    <property type="match status" value="1"/>
</dbReference>
<dbReference type="Proteomes" id="UP000249239">
    <property type="component" value="Unassembled WGS sequence"/>
</dbReference>
<dbReference type="AlphaFoldDB" id="A0A2W7N8J2"/>
<dbReference type="InterPro" id="IPR044993">
    <property type="entry name" value="BXL"/>
</dbReference>
<comment type="caution">
    <text evidence="5">The sequence shown here is derived from an EMBL/GenBank/DDBJ whole genome shotgun (WGS) entry which is preliminary data.</text>
</comment>
<dbReference type="Pfam" id="PF00933">
    <property type="entry name" value="Glyco_hydro_3"/>
    <property type="match status" value="1"/>
</dbReference>
<evidence type="ECO:0000313" key="6">
    <source>
        <dbReference type="Proteomes" id="UP000249239"/>
    </source>
</evidence>
<dbReference type="InterPro" id="IPR013783">
    <property type="entry name" value="Ig-like_fold"/>
</dbReference>
<comment type="similarity">
    <text evidence="1">Belongs to the glycosyl hydrolase 3 family.</text>
</comment>
<evidence type="ECO:0000259" key="4">
    <source>
        <dbReference type="SMART" id="SM01217"/>
    </source>
</evidence>
<evidence type="ECO:0000313" key="5">
    <source>
        <dbReference type="EMBL" id="PZX16398.1"/>
    </source>
</evidence>
<dbReference type="OrthoDB" id="9805821at2"/>
<dbReference type="FunFam" id="2.60.40.10:FF:000495">
    <property type="entry name" value="Periplasmic beta-glucosidase"/>
    <property type="match status" value="1"/>
</dbReference>
<dbReference type="GO" id="GO:0045493">
    <property type="term" value="P:xylan catabolic process"/>
    <property type="evidence" value="ECO:0007669"/>
    <property type="project" value="InterPro"/>
</dbReference>
<gene>
    <name evidence="5" type="ORF">LX69_01893</name>
</gene>
<keyword evidence="3" id="KW-0378">Hydrolase</keyword>
<dbReference type="InterPro" id="IPR002772">
    <property type="entry name" value="Glyco_hydro_3_C"/>
</dbReference>
<reference evidence="5 6" key="1">
    <citation type="submission" date="2018-06" db="EMBL/GenBank/DDBJ databases">
        <title>Genomic Encyclopedia of Archaeal and Bacterial Type Strains, Phase II (KMG-II): from individual species to whole genera.</title>
        <authorList>
            <person name="Goeker M."/>
        </authorList>
    </citation>
    <scope>NUCLEOTIDE SEQUENCE [LARGE SCALE GENOMIC DNA]</scope>
    <source>
        <strain evidence="5 6">DSM 6779</strain>
    </source>
</reference>
<dbReference type="SMART" id="SM01217">
    <property type="entry name" value="Fn3_like"/>
    <property type="match status" value="1"/>
</dbReference>
<accession>A0A2W7N8J2</accession>
<dbReference type="Gene3D" id="2.60.40.10">
    <property type="entry name" value="Immunoglobulins"/>
    <property type="match status" value="1"/>
</dbReference>
<evidence type="ECO:0000256" key="3">
    <source>
        <dbReference type="ARBA" id="ARBA00022801"/>
    </source>
</evidence>
<organism evidence="5 6">
    <name type="scientific">Breznakibacter xylanolyticus</name>
    <dbReference type="NCBI Taxonomy" id="990"/>
    <lineage>
        <taxon>Bacteria</taxon>
        <taxon>Pseudomonadati</taxon>
        <taxon>Bacteroidota</taxon>
        <taxon>Bacteroidia</taxon>
        <taxon>Marinilabiliales</taxon>
        <taxon>Marinilabiliaceae</taxon>
        <taxon>Breznakibacter</taxon>
    </lineage>
</organism>
<evidence type="ECO:0000256" key="1">
    <source>
        <dbReference type="ARBA" id="ARBA00005336"/>
    </source>
</evidence>
<dbReference type="GO" id="GO:0046556">
    <property type="term" value="F:alpha-L-arabinofuranosidase activity"/>
    <property type="evidence" value="ECO:0007669"/>
    <property type="project" value="TreeGrafter"/>
</dbReference>
<dbReference type="Pfam" id="PF14310">
    <property type="entry name" value="Fn3-like"/>
    <property type="match status" value="1"/>
</dbReference>
<dbReference type="PANTHER" id="PTHR42721">
    <property type="entry name" value="SUGAR HYDROLASE-RELATED"/>
    <property type="match status" value="1"/>
</dbReference>
<dbReference type="Pfam" id="PF01915">
    <property type="entry name" value="Glyco_hydro_3_C"/>
    <property type="match status" value="1"/>
</dbReference>
<keyword evidence="2" id="KW-0732">Signal</keyword>
<dbReference type="PANTHER" id="PTHR42721:SF3">
    <property type="entry name" value="BETA-D-XYLOSIDASE 5-RELATED"/>
    <property type="match status" value="1"/>
</dbReference>
<dbReference type="EMBL" id="QKZK01000013">
    <property type="protein sequence ID" value="PZX16398.1"/>
    <property type="molecule type" value="Genomic_DNA"/>
</dbReference>
<protein>
    <submittedName>
        <fullName evidence="5">Beta-glucosidase</fullName>
    </submittedName>
</protein>
<dbReference type="InterPro" id="IPR036962">
    <property type="entry name" value="Glyco_hydro_3_N_sf"/>
</dbReference>
<dbReference type="GO" id="GO:0009044">
    <property type="term" value="F:xylan 1,4-beta-xylosidase activity"/>
    <property type="evidence" value="ECO:0007669"/>
    <property type="project" value="InterPro"/>
</dbReference>
<keyword evidence="6" id="KW-1185">Reference proteome</keyword>
<dbReference type="SUPFAM" id="SSF52279">
    <property type="entry name" value="Beta-D-glucan exohydrolase, C-terminal domain"/>
    <property type="match status" value="1"/>
</dbReference>
<dbReference type="PRINTS" id="PR00133">
    <property type="entry name" value="GLHYDRLASE3"/>
</dbReference>
<dbReference type="InterPro" id="IPR026891">
    <property type="entry name" value="Fn3-like"/>
</dbReference>
<dbReference type="Gene3D" id="3.20.20.300">
    <property type="entry name" value="Glycoside hydrolase, family 3, N-terminal domain"/>
    <property type="match status" value="1"/>
</dbReference>
<dbReference type="InterPro" id="IPR017853">
    <property type="entry name" value="GH"/>
</dbReference>
<dbReference type="GO" id="GO:0031222">
    <property type="term" value="P:arabinan catabolic process"/>
    <property type="evidence" value="ECO:0007669"/>
    <property type="project" value="TreeGrafter"/>
</dbReference>
<dbReference type="SUPFAM" id="SSF51445">
    <property type="entry name" value="(Trans)glycosidases"/>
    <property type="match status" value="1"/>
</dbReference>
<feature type="domain" description="Fibronectin type III-like" evidence="4">
    <location>
        <begin position="626"/>
        <end position="696"/>
    </location>
</feature>
<dbReference type="GO" id="GO:0008422">
    <property type="term" value="F:beta-glucosidase activity"/>
    <property type="evidence" value="ECO:0007669"/>
    <property type="project" value="UniProtKB-ARBA"/>
</dbReference>
<sequence>MLGYCLVLTVSAQHVYPFQNRDLPVEERINNLLSLMTLDEKVSALSTNPSVPRLGVKGCGHIEGLHGVAMGGPAGWGRKEAPVTTTQFPQAYGLGATWNPALIEKIAALQAYEARYLFQSPKYRQGALVVRAPNADLGRDPRWGRTEECYGEDPFLTGTLAAAFSKGLQGNDPRYWITASLLKHFLANSNEDRRDSSSSDFDERLWREYYAMPFYKAITHGGANCYMAAYNAINGTPATVHPMLRDITMREWGVNGIICTDGGAYRMLINSHHAFSDLNSAAAACVKAGINQFLDDYREGVYGALANGLLFVDDIDAVLRGNYRVMIRLGLLDDPRMVPYASIGVKDSIDPWTLPAHRELAREVTRQSVVLLKNDKGLLPLQQGKVKSVAMIGLLADTVMLDWYSGTPPYTVTPYAGMASRLPGKVALARDNDYNRAVDLARASEVAIVCVGNNPTGNGGWKECPLPSDGKEAVDRKSLTLEQEQLIRQVLEVNPNTVVVLISSFPYAINWTVQNVPAIVHLTHSSQELGNALADVLWGDVSPGGKLTQTWPASIDHLPEMMDYDIRKGRTYQYVRHKPLFPFGYGLSYTKFKWSDMAFSQRLIAAGDSVEVSLRLTNTGSMSGDEVVQLYATFPDSKVDRPVKKLVGFARVSLAQGESRQVRIPLSAFELMVWDVSRQAFVLESGKISLTLGASSDDVKLTRWLTAR</sequence>
<evidence type="ECO:0000256" key="2">
    <source>
        <dbReference type="ARBA" id="ARBA00022729"/>
    </source>
</evidence>
<dbReference type="InterPro" id="IPR036881">
    <property type="entry name" value="Glyco_hydro_3_C_sf"/>
</dbReference>
<name>A0A2W7N8J2_9BACT</name>
<dbReference type="InterPro" id="IPR001764">
    <property type="entry name" value="Glyco_hydro_3_N"/>
</dbReference>
<proteinExistence type="inferred from homology"/>